<sequence>MFIMKNNCQIERKEIYLFILKLLIEVIETNKPCIWYKTEEPFINKYNGRISYDYSGEVREMTYTDIIKMKNELGKSEIAQILYLSKLDELLSEIYIDQWIPTFQSNCGKDWVSYKKLLERSFNEWKYENFEIYNEETEEEDEDLDIELDSVLYDFLEDTSYEIYYAKILNSLKQST</sequence>
<keyword evidence="2" id="KW-1185">Reference proteome</keyword>
<evidence type="ECO:0000313" key="2">
    <source>
        <dbReference type="Proteomes" id="UP000242497"/>
    </source>
</evidence>
<gene>
    <name evidence="1" type="ORF">SAMN02744037_01282</name>
</gene>
<dbReference type="RefSeq" id="WP_084605562.1">
    <property type="nucleotide sequence ID" value="NZ_FRAE01000023.1"/>
</dbReference>
<name>A0A1M6NJS2_9FIRM</name>
<organism evidence="1 2">
    <name type="scientific">Tepidibacter formicigenes DSM 15518</name>
    <dbReference type="NCBI Taxonomy" id="1123349"/>
    <lineage>
        <taxon>Bacteria</taxon>
        <taxon>Bacillati</taxon>
        <taxon>Bacillota</taxon>
        <taxon>Clostridia</taxon>
        <taxon>Peptostreptococcales</taxon>
        <taxon>Peptostreptococcaceae</taxon>
        <taxon>Tepidibacter</taxon>
    </lineage>
</organism>
<dbReference type="Proteomes" id="UP000242497">
    <property type="component" value="Unassembled WGS sequence"/>
</dbReference>
<reference evidence="2" key="1">
    <citation type="submission" date="2016-11" db="EMBL/GenBank/DDBJ databases">
        <authorList>
            <person name="Varghese N."/>
            <person name="Submissions S."/>
        </authorList>
    </citation>
    <scope>NUCLEOTIDE SEQUENCE [LARGE SCALE GENOMIC DNA]</scope>
    <source>
        <strain evidence="2">DSM 15518</strain>
    </source>
</reference>
<evidence type="ECO:0000313" key="1">
    <source>
        <dbReference type="EMBL" id="SHJ95802.1"/>
    </source>
</evidence>
<dbReference type="AlphaFoldDB" id="A0A1M6NJS2"/>
<dbReference type="STRING" id="1123349.SAMN02744037_01282"/>
<protein>
    <submittedName>
        <fullName evidence="1">Uncharacterized protein</fullName>
    </submittedName>
</protein>
<proteinExistence type="predicted"/>
<dbReference type="OrthoDB" id="2967833at2"/>
<accession>A0A1M6NJS2</accession>
<dbReference type="EMBL" id="FRAE01000023">
    <property type="protein sequence ID" value="SHJ95802.1"/>
    <property type="molecule type" value="Genomic_DNA"/>
</dbReference>